<evidence type="ECO:0000313" key="14">
    <source>
        <dbReference type="Proteomes" id="UP001295423"/>
    </source>
</evidence>
<dbReference type="GO" id="GO:0046872">
    <property type="term" value="F:metal ion binding"/>
    <property type="evidence" value="ECO:0007669"/>
    <property type="project" value="UniProtKB-KW"/>
</dbReference>
<dbReference type="Pfam" id="PF03372">
    <property type="entry name" value="Exo_endo_phos"/>
    <property type="match status" value="1"/>
</dbReference>
<evidence type="ECO:0000256" key="9">
    <source>
        <dbReference type="ARBA" id="ARBA00023204"/>
    </source>
</evidence>
<keyword evidence="9" id="KW-0234">DNA repair</keyword>
<feature type="compositionally biased region" description="Basic residues" evidence="11">
    <location>
        <begin position="157"/>
        <end position="171"/>
    </location>
</feature>
<reference evidence="13" key="1">
    <citation type="submission" date="2023-08" db="EMBL/GenBank/DDBJ databases">
        <authorList>
            <person name="Audoor S."/>
            <person name="Bilcke G."/>
        </authorList>
    </citation>
    <scope>NUCLEOTIDE SEQUENCE</scope>
</reference>
<evidence type="ECO:0000256" key="1">
    <source>
        <dbReference type="ARBA" id="ARBA00001936"/>
    </source>
</evidence>
<evidence type="ECO:0000256" key="5">
    <source>
        <dbReference type="ARBA" id="ARBA00022723"/>
    </source>
</evidence>
<keyword evidence="10" id="KW-0539">Nucleus</keyword>
<organism evidence="13 14">
    <name type="scientific">Cylindrotheca closterium</name>
    <dbReference type="NCBI Taxonomy" id="2856"/>
    <lineage>
        <taxon>Eukaryota</taxon>
        <taxon>Sar</taxon>
        <taxon>Stramenopiles</taxon>
        <taxon>Ochrophyta</taxon>
        <taxon>Bacillariophyta</taxon>
        <taxon>Bacillariophyceae</taxon>
        <taxon>Bacillariophycidae</taxon>
        <taxon>Bacillariales</taxon>
        <taxon>Bacillariaceae</taxon>
        <taxon>Cylindrotheca</taxon>
    </lineage>
</organism>
<dbReference type="Gene3D" id="3.60.10.10">
    <property type="entry name" value="Endonuclease/exonuclease/phosphatase"/>
    <property type="match status" value="1"/>
</dbReference>
<dbReference type="GO" id="GO:0070260">
    <property type="term" value="F:5'-tyrosyl-DNA phosphodiesterase activity"/>
    <property type="evidence" value="ECO:0007669"/>
    <property type="project" value="TreeGrafter"/>
</dbReference>
<evidence type="ECO:0000256" key="4">
    <source>
        <dbReference type="ARBA" id="ARBA00022722"/>
    </source>
</evidence>
<feature type="region of interest" description="Disordered" evidence="11">
    <location>
        <begin position="88"/>
        <end position="207"/>
    </location>
</feature>
<evidence type="ECO:0000256" key="3">
    <source>
        <dbReference type="ARBA" id="ARBA00004322"/>
    </source>
</evidence>
<evidence type="ECO:0000256" key="8">
    <source>
        <dbReference type="ARBA" id="ARBA00022842"/>
    </source>
</evidence>
<dbReference type="InterPro" id="IPR051547">
    <property type="entry name" value="TDP2-like"/>
</dbReference>
<evidence type="ECO:0000256" key="7">
    <source>
        <dbReference type="ARBA" id="ARBA00022801"/>
    </source>
</evidence>
<keyword evidence="14" id="KW-1185">Reference proteome</keyword>
<evidence type="ECO:0000256" key="11">
    <source>
        <dbReference type="SAM" id="MobiDB-lite"/>
    </source>
</evidence>
<dbReference type="PANTHER" id="PTHR15822">
    <property type="entry name" value="TRAF AND TNF RECEPTOR-ASSOCIATED PROTEIN"/>
    <property type="match status" value="1"/>
</dbReference>
<keyword evidence="5" id="KW-0479">Metal-binding</keyword>
<dbReference type="GO" id="GO:0006302">
    <property type="term" value="P:double-strand break repair"/>
    <property type="evidence" value="ECO:0007669"/>
    <property type="project" value="TreeGrafter"/>
</dbReference>
<evidence type="ECO:0000256" key="6">
    <source>
        <dbReference type="ARBA" id="ARBA00022763"/>
    </source>
</evidence>
<comment type="cofactor">
    <cofactor evidence="2">
        <name>Mg(2+)</name>
        <dbReference type="ChEBI" id="CHEBI:18420"/>
    </cofactor>
</comment>
<name>A0AAD2G677_9STRA</name>
<keyword evidence="4" id="KW-0540">Nuclease</keyword>
<evidence type="ECO:0000313" key="13">
    <source>
        <dbReference type="EMBL" id="CAJ1964389.1"/>
    </source>
</evidence>
<dbReference type="GO" id="GO:0004518">
    <property type="term" value="F:nuclease activity"/>
    <property type="evidence" value="ECO:0007669"/>
    <property type="project" value="UniProtKB-KW"/>
</dbReference>
<sequence length="494" mass="55341">MLIRIRNNVGTWKLQLDTDNGDIDYQGWTVKDVLSDGAFEQYKLVQPLSLDPSGTKPLLKTKTLLEQGLSHGSMIYCRVKERDLLADDDSDSSVEACRPQLEKNRTKPVESLATNSLSEPFKEPKVARKATSALPSRPSSEVIEILSSDDEGDTNKSKRKPSPVKKKRAATKRPSSPFDGASGSTSAKKARTNPTSQSSAPQKESSSSSIDFKIASYNIWFGPPDPTVNQLYPKERMEAIAKVLEQIKRMDGDSPLLFVGFQEMTTSLRMYLQPHLETMGYRLATQPLGDAYGVGLAVSKQLEVLESKFVPYSLSVQGRGVLFARTATHLFCTTHLESFINQSMDGSKEREVQIRQAAYFCQDQLTKHPNLEVAMIAGDFNWDDERKRGQGPNRDLLAVLDDGWKDAGEKFDYTYDAKENCMLAGNLRRRFDRCIYLTPESKRNKAKAGLKKFGMAPIHPPLIWNKRNPYNNSFRKVKVGPSDHFAIGVRFLLG</sequence>
<keyword evidence="8" id="KW-0460">Magnesium</keyword>
<gene>
    <name evidence="13" type="ORF">CYCCA115_LOCUS20608</name>
</gene>
<comment type="caution">
    <text evidence="13">The sequence shown here is derived from an EMBL/GenBank/DDBJ whole genome shotgun (WGS) entry which is preliminary data.</text>
</comment>
<evidence type="ECO:0000259" key="12">
    <source>
        <dbReference type="Pfam" id="PF03372"/>
    </source>
</evidence>
<dbReference type="GO" id="GO:0003697">
    <property type="term" value="F:single-stranded DNA binding"/>
    <property type="evidence" value="ECO:0007669"/>
    <property type="project" value="TreeGrafter"/>
</dbReference>
<proteinExistence type="predicted"/>
<dbReference type="InterPro" id="IPR036691">
    <property type="entry name" value="Endo/exonu/phosph_ase_sf"/>
</dbReference>
<dbReference type="EMBL" id="CAKOGP040002180">
    <property type="protein sequence ID" value="CAJ1964389.1"/>
    <property type="molecule type" value="Genomic_DNA"/>
</dbReference>
<protein>
    <recommendedName>
        <fullName evidence="12">Endonuclease/exonuclease/phosphatase domain-containing protein</fullName>
    </recommendedName>
</protein>
<dbReference type="Proteomes" id="UP001295423">
    <property type="component" value="Unassembled WGS sequence"/>
</dbReference>
<feature type="compositionally biased region" description="Low complexity" evidence="11">
    <location>
        <begin position="196"/>
        <end position="207"/>
    </location>
</feature>
<feature type="domain" description="Endonuclease/exonuclease/phosphatase" evidence="12">
    <location>
        <begin position="215"/>
        <end position="432"/>
    </location>
</feature>
<dbReference type="InterPro" id="IPR005135">
    <property type="entry name" value="Endo/exonuclease/phosphatase"/>
</dbReference>
<comment type="cofactor">
    <cofactor evidence="1">
        <name>Mn(2+)</name>
        <dbReference type="ChEBI" id="CHEBI:29035"/>
    </cofactor>
</comment>
<accession>A0AAD2G677</accession>
<dbReference type="GO" id="GO:0005737">
    <property type="term" value="C:cytoplasm"/>
    <property type="evidence" value="ECO:0007669"/>
    <property type="project" value="TreeGrafter"/>
</dbReference>
<keyword evidence="6" id="KW-0227">DNA damage</keyword>
<dbReference type="PANTHER" id="PTHR15822:SF4">
    <property type="entry name" value="TYROSYL-DNA PHOSPHODIESTERASE 2"/>
    <property type="match status" value="1"/>
</dbReference>
<keyword evidence="7" id="KW-0378">Hydrolase</keyword>
<evidence type="ECO:0000256" key="2">
    <source>
        <dbReference type="ARBA" id="ARBA00001946"/>
    </source>
</evidence>
<evidence type="ECO:0000256" key="10">
    <source>
        <dbReference type="ARBA" id="ARBA00023242"/>
    </source>
</evidence>
<feature type="compositionally biased region" description="Polar residues" evidence="11">
    <location>
        <begin position="182"/>
        <end position="195"/>
    </location>
</feature>
<dbReference type="AlphaFoldDB" id="A0AAD2G677"/>
<comment type="subcellular location">
    <subcellularLocation>
        <location evidence="3">Nucleus</location>
        <location evidence="3">PML body</location>
    </subcellularLocation>
</comment>
<dbReference type="SUPFAM" id="SSF56219">
    <property type="entry name" value="DNase I-like"/>
    <property type="match status" value="1"/>
</dbReference>